<evidence type="ECO:0000256" key="3">
    <source>
        <dbReference type="ARBA" id="ARBA00022692"/>
    </source>
</evidence>
<dbReference type="Pfam" id="PF13853">
    <property type="entry name" value="7tm_4"/>
    <property type="match status" value="1"/>
</dbReference>
<evidence type="ECO:0008006" key="11">
    <source>
        <dbReference type="Google" id="ProtNLM"/>
    </source>
</evidence>
<reference evidence="9" key="4">
    <citation type="submission" date="2025-08" db="UniProtKB">
        <authorList>
            <consortium name="Ensembl"/>
        </authorList>
    </citation>
    <scope>IDENTIFICATION</scope>
</reference>
<dbReference type="Proteomes" id="UP000472240">
    <property type="component" value="Chromosome 11"/>
</dbReference>
<accession>A0A671EU77</accession>
<name>A0A671EU77_RHIFE</name>
<feature type="transmembrane region" description="Helical" evidence="8">
    <location>
        <begin position="35"/>
        <end position="61"/>
    </location>
</feature>
<protein>
    <recommendedName>
        <fullName evidence="11">G-protein coupled receptors family 1 profile domain-containing protein</fullName>
    </recommendedName>
</protein>
<dbReference type="PANTHER" id="PTHR26450:SF395">
    <property type="entry name" value="G-PROTEIN COUPLED RECEPTORS FAMILY 1 PROFILE DOMAIN-CONTAINING PROTEIN"/>
    <property type="match status" value="1"/>
</dbReference>
<keyword evidence="6 8" id="KW-0472">Membrane</keyword>
<dbReference type="InParanoid" id="A0A671EU77"/>
<dbReference type="SUPFAM" id="SSF81321">
    <property type="entry name" value="Family A G protein-coupled receptor-like"/>
    <property type="match status" value="1"/>
</dbReference>
<keyword evidence="7" id="KW-0807">Transducer</keyword>
<organism evidence="9 10">
    <name type="scientific">Rhinolophus ferrumequinum</name>
    <name type="common">Greater horseshoe bat</name>
    <dbReference type="NCBI Taxonomy" id="59479"/>
    <lineage>
        <taxon>Eukaryota</taxon>
        <taxon>Metazoa</taxon>
        <taxon>Chordata</taxon>
        <taxon>Craniata</taxon>
        <taxon>Vertebrata</taxon>
        <taxon>Euteleostomi</taxon>
        <taxon>Mammalia</taxon>
        <taxon>Eutheria</taxon>
        <taxon>Laurasiatheria</taxon>
        <taxon>Chiroptera</taxon>
        <taxon>Yinpterochiroptera</taxon>
        <taxon>Rhinolophoidea</taxon>
        <taxon>Rhinolophidae</taxon>
        <taxon>Rhinolophinae</taxon>
        <taxon>Rhinolophus</taxon>
    </lineage>
</organism>
<dbReference type="InterPro" id="IPR050402">
    <property type="entry name" value="OR51/52/56-like"/>
</dbReference>
<dbReference type="GO" id="GO:0007186">
    <property type="term" value="P:G protein-coupled receptor signaling pathway"/>
    <property type="evidence" value="ECO:0007669"/>
    <property type="project" value="InterPro"/>
</dbReference>
<keyword evidence="2" id="KW-0716">Sensory transduction</keyword>
<evidence type="ECO:0000256" key="2">
    <source>
        <dbReference type="ARBA" id="ARBA00022606"/>
    </source>
</evidence>
<dbReference type="PANTHER" id="PTHR26450">
    <property type="entry name" value="OLFACTORY RECEPTOR 56B1-RELATED"/>
    <property type="match status" value="1"/>
</dbReference>
<reference evidence="10" key="3">
    <citation type="submission" date="2018-12" db="EMBL/GenBank/DDBJ databases">
        <title>G10K-VGP greater horseshoe bat female genome, primary haplotype.</title>
        <authorList>
            <person name="Teeling E."/>
            <person name="Myers G."/>
            <person name="Vernes S."/>
            <person name="Pippel M."/>
            <person name="Winkler S."/>
            <person name="Fedrigo O."/>
            <person name="Rhie A."/>
            <person name="Koren S."/>
            <person name="Phillippy A."/>
            <person name="Lewin H."/>
            <person name="Damas J."/>
            <person name="Howe K."/>
            <person name="Mountcastle J."/>
            <person name="Jarvis E.D."/>
        </authorList>
    </citation>
    <scope>NUCLEOTIDE SEQUENCE [LARGE SCALE GENOMIC DNA]</scope>
</reference>
<dbReference type="GeneTree" id="ENSGT00990000213481"/>
<proteinExistence type="predicted"/>
<reference evidence="9 10" key="1">
    <citation type="journal article" date="2015" name="Annu Rev Anim Biosci">
        <title>The Genome 10K Project: a way forward.</title>
        <authorList>
            <person name="Koepfli K.P."/>
            <person name="Paten B."/>
            <person name="O'Brien S.J."/>
            <person name="Koepfli K.P."/>
            <person name="Paten B."/>
            <person name="Antunes A."/>
            <person name="Belov K."/>
            <person name="Bustamante C."/>
            <person name="Castoe T.A."/>
            <person name="Clawson H."/>
            <person name="Crawford A.J."/>
            <person name="Diekhans M."/>
            <person name="Distel D."/>
            <person name="Durbin R."/>
            <person name="Earl D."/>
            <person name="Fujita M.K."/>
            <person name="Gamble T."/>
            <person name="Georges A."/>
            <person name="Gemmell N."/>
            <person name="Gilbert M.T."/>
            <person name="Graves J.M."/>
            <person name="Green R.E."/>
            <person name="Hickey G."/>
            <person name="Jarvis E.D."/>
            <person name="Johnson W."/>
            <person name="Komissarov A."/>
            <person name="Korf I."/>
            <person name="Kuhn R."/>
            <person name="Larkin D.M."/>
            <person name="Lewin H."/>
            <person name="Lopez J.V."/>
            <person name="Ma J."/>
            <person name="Marques-Bonet T."/>
            <person name="Miller W."/>
            <person name="Murphy R."/>
            <person name="Pevzner P."/>
            <person name="Shapiro B."/>
            <person name="Steiner C."/>
            <person name="Tamazian G."/>
            <person name="Venkatesh B."/>
            <person name="Wang J."/>
            <person name="Wayne R."/>
            <person name="Wiley E."/>
            <person name="Yang H."/>
            <person name="Zhang G."/>
            <person name="Haussler D."/>
            <person name="Ryder O."/>
            <person name="O'Brien S.J."/>
        </authorList>
    </citation>
    <scope>NUCLEOTIDE SEQUENCE</scope>
</reference>
<keyword evidence="4" id="KW-0552">Olfaction</keyword>
<reference evidence="9" key="5">
    <citation type="submission" date="2025-09" db="UniProtKB">
        <authorList>
            <consortium name="Ensembl"/>
        </authorList>
    </citation>
    <scope>IDENTIFICATION</scope>
</reference>
<evidence type="ECO:0000256" key="6">
    <source>
        <dbReference type="ARBA" id="ARBA00023136"/>
    </source>
</evidence>
<dbReference type="GO" id="GO:0005886">
    <property type="term" value="C:plasma membrane"/>
    <property type="evidence" value="ECO:0007669"/>
    <property type="project" value="TreeGrafter"/>
</dbReference>
<dbReference type="GO" id="GO:0004984">
    <property type="term" value="F:olfactory receptor activity"/>
    <property type="evidence" value="ECO:0007669"/>
    <property type="project" value="InterPro"/>
</dbReference>
<keyword evidence="5 8" id="KW-1133">Transmembrane helix</keyword>
<dbReference type="Ensembl" id="ENSRFET00010018479.1">
    <property type="protein sequence ID" value="ENSRFEP00010016944.1"/>
    <property type="gene ID" value="ENSRFEG00010011461.1"/>
</dbReference>
<reference evidence="9 10" key="2">
    <citation type="journal article" date="2018" name="Annu Rev Anim Biosci">
        <title>Bat Biology, Genomes, and the Bat1K Project: To Generate Chromosome-Level Genomes for All Living Bat Species.</title>
        <authorList>
            <person name="Teeling E.C."/>
            <person name="Vernes S.C."/>
            <person name="Davalos L.M."/>
            <person name="Ray D.A."/>
            <person name="Gilbert M.T.P."/>
            <person name="Myers E."/>
        </authorList>
    </citation>
    <scope>NUCLEOTIDE SEQUENCE</scope>
</reference>
<evidence type="ECO:0000256" key="5">
    <source>
        <dbReference type="ARBA" id="ARBA00022989"/>
    </source>
</evidence>
<evidence type="ECO:0000313" key="10">
    <source>
        <dbReference type="Proteomes" id="UP000472240"/>
    </source>
</evidence>
<dbReference type="Gene3D" id="1.20.1070.10">
    <property type="entry name" value="Rhodopsin 7-helix transmembrane proteins"/>
    <property type="match status" value="1"/>
</dbReference>
<evidence type="ECO:0000256" key="8">
    <source>
        <dbReference type="SAM" id="Phobius"/>
    </source>
</evidence>
<keyword evidence="3 8" id="KW-0812">Transmembrane</keyword>
<evidence type="ECO:0000256" key="4">
    <source>
        <dbReference type="ARBA" id="ARBA00022725"/>
    </source>
</evidence>
<comment type="subcellular location">
    <subcellularLocation>
        <location evidence="1">Membrane</location>
        <topology evidence="1">Multi-pass membrane protein</topology>
    </subcellularLocation>
</comment>
<dbReference type="InterPro" id="IPR000725">
    <property type="entry name" value="Olfact_rcpt"/>
</dbReference>
<evidence type="ECO:0000313" key="9">
    <source>
        <dbReference type="Ensembl" id="ENSRFEP00010016944.1"/>
    </source>
</evidence>
<keyword evidence="10" id="KW-1185">Reference proteome</keyword>
<sequence>IQLDSIWPTLNQIALLSGPGPFVLLGLPGEEALHAWISVPMCLLYMAAVAGNALLLGMVAADKTLQAPMYQMLGLLAATNLVRAISTVPKESPLWGLPNSALCCPYVLHCCVLSVAGHGCGLLCGHLPASALWGIAGPVRSRYSGHSHCNPWCLCHGSPCGPAAETAILWAEGTAPHLL</sequence>
<dbReference type="AlphaFoldDB" id="A0A671EU77"/>
<evidence type="ECO:0000256" key="1">
    <source>
        <dbReference type="ARBA" id="ARBA00004141"/>
    </source>
</evidence>
<evidence type="ECO:0000256" key="7">
    <source>
        <dbReference type="ARBA" id="ARBA00023224"/>
    </source>
</evidence>